<name>W0SFZ7_9PROT</name>
<evidence type="ECO:0000256" key="2">
    <source>
        <dbReference type="SAM" id="Phobius"/>
    </source>
</evidence>
<dbReference type="KEGG" id="shd:SUTH_02056"/>
<dbReference type="PANTHER" id="PTHR10788">
    <property type="entry name" value="TREHALOSE-6-PHOSPHATE SYNTHASE"/>
    <property type="match status" value="1"/>
</dbReference>
<dbReference type="Pfam" id="PF00982">
    <property type="entry name" value="Glyco_transf_20"/>
    <property type="match status" value="1"/>
</dbReference>
<keyword evidence="2" id="KW-0812">Transmembrane</keyword>
<dbReference type="HOGENOM" id="CLU_002351_7_1_4"/>
<dbReference type="InterPro" id="IPR001830">
    <property type="entry name" value="Glyco_trans_20"/>
</dbReference>
<sequence length="745" mass="83833">MRLSLRFVLPLILVLTGFAYAVSPLVDRMILRWFTRDLDIRAVLIANTISEPLFEQLAAGRKAKIGEFFVRITQDERLYAIGFCPGGEGSAVASKSMPAEVRCNDLERWPPGGENALPSKRGPLHVSVQPMANEAYPAGKLVLVHDLSFATRRSEETTRYIFHAFIGLAVIVSLLTVVIAQLSWRGWLAGMRSLLRGEGLLRDPAAAAKMGLPEFRPIARDLQRLVRDLEAEHRARDESQMAWTPETLRAILHGELRGDDVIVVSNREPYIHQRRGERIEVQQPASGLVTALEPIMRACSGTWIAHGSGSADREVVDRHDCVGVPPENPAYKIRRVWLSAEEEAGYYYGFANEGLWPLCHIAHVRPIFRSSDWAHYVAVNRKFARSVVAEARTKNPIVLVQDYHLALLPRMIRKEMPEATVITFWHIPWPNPESFAICPWRQEILAGMLGSSILGFHTQFHCNNFVDTVDRFMEARVDRENFTVSFGGKSTAVRRYPISVDWPPDPALLAKPVEQCAADMRALNNFPAGHRFCIGVDRLDYTKGILERFRAVERLLELNPEWIGKFSLIQVAAPTRSSIDEYQSHEAQVRALAIRINERFGRGGRDLPLPIVLKVEHHDAGQVYEYYRAADCCFVSSLHDGMNLVAKEFVAARDDERGVLILSQFTGAARELPEALIVNPYDTDQCAAALHLALTMPVDEQRNRMRLMRGLVAEFNVYRWAGRMLLDAASMRQRSHLVETGGGAA</sequence>
<keyword evidence="2" id="KW-1133">Transmembrane helix</keyword>
<dbReference type="CDD" id="cd03788">
    <property type="entry name" value="GT20_TPS"/>
    <property type="match status" value="1"/>
</dbReference>
<protein>
    <submittedName>
        <fullName evidence="3">Alpha,alpha-trehalose-phosphate synthase</fullName>
    </submittedName>
</protein>
<dbReference type="PANTHER" id="PTHR10788:SF106">
    <property type="entry name" value="BCDNA.GH08860"/>
    <property type="match status" value="1"/>
</dbReference>
<dbReference type="EMBL" id="AP012547">
    <property type="protein sequence ID" value="BAO29847.1"/>
    <property type="molecule type" value="Genomic_DNA"/>
</dbReference>
<dbReference type="GO" id="GO:0005992">
    <property type="term" value="P:trehalose biosynthetic process"/>
    <property type="evidence" value="ECO:0007669"/>
    <property type="project" value="InterPro"/>
</dbReference>
<evidence type="ECO:0000256" key="1">
    <source>
        <dbReference type="ARBA" id="ARBA00008799"/>
    </source>
</evidence>
<proteinExistence type="inferred from homology"/>
<evidence type="ECO:0000313" key="4">
    <source>
        <dbReference type="Proteomes" id="UP000031637"/>
    </source>
</evidence>
<dbReference type="Proteomes" id="UP000031637">
    <property type="component" value="Chromosome"/>
</dbReference>
<comment type="similarity">
    <text evidence="1">Belongs to the glycosyltransferase 20 family.</text>
</comment>
<evidence type="ECO:0000313" key="3">
    <source>
        <dbReference type="EMBL" id="BAO29847.1"/>
    </source>
</evidence>
<keyword evidence="4" id="KW-1185">Reference proteome</keyword>
<reference evidence="3 4" key="1">
    <citation type="journal article" date="2014" name="Syst. Appl. Microbiol.">
        <title>Complete genomes of freshwater sulfur oxidizers Sulfuricella denitrificans skB26 and Sulfuritalea hydrogenivorans sk43H: genetic insights into the sulfur oxidation pathway of betaproteobacteria.</title>
        <authorList>
            <person name="Watanabe T."/>
            <person name="Kojima H."/>
            <person name="Fukui M."/>
        </authorList>
    </citation>
    <scope>NUCLEOTIDE SEQUENCE [LARGE SCALE GENOMIC DNA]</scope>
    <source>
        <strain evidence="3">DSM22779</strain>
    </source>
</reference>
<dbReference type="STRING" id="1223802.SUTH_02056"/>
<dbReference type="GO" id="GO:0003825">
    <property type="term" value="F:alpha,alpha-trehalose-phosphate synthase (UDP-forming) activity"/>
    <property type="evidence" value="ECO:0007669"/>
    <property type="project" value="TreeGrafter"/>
</dbReference>
<accession>W0SFZ7</accession>
<organism evidence="3 4">
    <name type="scientific">Sulfuritalea hydrogenivorans sk43H</name>
    <dbReference type="NCBI Taxonomy" id="1223802"/>
    <lineage>
        <taxon>Bacteria</taxon>
        <taxon>Pseudomonadati</taxon>
        <taxon>Pseudomonadota</taxon>
        <taxon>Betaproteobacteria</taxon>
        <taxon>Nitrosomonadales</taxon>
        <taxon>Sterolibacteriaceae</taxon>
        <taxon>Sulfuritalea</taxon>
    </lineage>
</organism>
<keyword evidence="2" id="KW-0472">Membrane</keyword>
<dbReference type="SUPFAM" id="SSF53756">
    <property type="entry name" value="UDP-Glycosyltransferase/glycogen phosphorylase"/>
    <property type="match status" value="1"/>
</dbReference>
<gene>
    <name evidence="3" type="ORF">SUTH_02056</name>
</gene>
<feature type="transmembrane region" description="Helical" evidence="2">
    <location>
        <begin position="160"/>
        <end position="184"/>
    </location>
</feature>
<dbReference type="RefSeq" id="WP_041102171.1">
    <property type="nucleotide sequence ID" value="NZ_AP012547.1"/>
</dbReference>
<dbReference type="Gene3D" id="3.40.50.2000">
    <property type="entry name" value="Glycogen Phosphorylase B"/>
    <property type="match status" value="2"/>
</dbReference>
<dbReference type="OrthoDB" id="9815690at2"/>
<dbReference type="AlphaFoldDB" id="W0SFZ7"/>